<dbReference type="GO" id="GO:0016342">
    <property type="term" value="C:catenin complex"/>
    <property type="evidence" value="ECO:0007669"/>
    <property type="project" value="TreeGrafter"/>
</dbReference>
<dbReference type="GO" id="GO:0005912">
    <property type="term" value="C:adherens junction"/>
    <property type="evidence" value="ECO:0007669"/>
    <property type="project" value="TreeGrafter"/>
</dbReference>
<protein>
    <submittedName>
        <fullName evidence="4">Catenin alpha-2</fullName>
    </submittedName>
</protein>
<dbReference type="GO" id="GO:0005737">
    <property type="term" value="C:cytoplasm"/>
    <property type="evidence" value="ECO:0007669"/>
    <property type="project" value="UniProtKB-SubCell"/>
</dbReference>
<dbReference type="PANTHER" id="PTHR18914">
    <property type="entry name" value="ALPHA CATENIN"/>
    <property type="match status" value="1"/>
</dbReference>
<sequence>MSSLLDYGLIRTAAVEQVVAPIASHLCHLVLMCDNVEEPEQFSQLERAAQAVAKATENMATVASRQIRETEDEVLYMEMSSLLESVTVSGQHVLLAAQKLNIQPSLTEHREELITATQNVFLGIVKVLLVDDDATVRRVIAAADQVLERLSELGSSSDIKSLLKSFQVFSQALLLLNSLTVERANSLQDPRQTKQLLNSLETLTRCISMLHTAMCTTIKHPTSEQAQVAKRYILDKVQSTVSDIMITLKSECHSESLGPCGYYTGRRNSLLQLLTNSSTSSISGSGFDSIVRDLVFHCMVVANSSRREFQQRVVGHCRHILQFWSDIKGILKFSEDPDDSEQSLKKTCTLLMQQIQMLDEALMITVLYQVLDTFPTASSTAEELLSVTRQILDAHSSTDMDLNFIQPLVEDFISSTDRIIQVANFVSAVAVDAKSLENVENSRAFLTRLRAQISPLSLELADNSVQTVQKLHEVCQKWEEETSQLQDVLGDVMDVREFTSVAINEIANERYGCDAAYREQSYKLFNEHATHLICHMRLVIQSVKRHLDRSDNPIYRNGLLVLLKQVQSSQTKVGESVKDMLSGSSLNVEVYSTFSDNVSMAIQHFKVLRQGLDGQQHPHLLSPLRERARQPEVSPVKDICEPYLDYMRRGSHVPVLEVMERVSQTEHEEDHSDEETIEAELTHKYDRDDLKIPAVSAGPRLIHKSFEFDLLPLLYEVVTVTKGKDVTALNQACTGVLELSNCYAQAAKEALAIVDAVDHQTLESFRAELVSLTPLLVQTAQETAMSSVMSTDSIYKYSTQFSDLINNTRKVLLPVAGAWYHAVYNELQGNLPTIPSSVTQQLNEVMTLCADLVQFLTSSDLTAQSDGQETFSMLHNKLNKAQNNTRYLVEFAASLEGQVDQLEGPCILWGLSIQTLLNSLDKILGTSTAMNQLAPQKQLSMLSENSLRIQEAARLTSLNCKSAYKSKQLTGYQDELKTLTEAYLKAAEELDIMPSVMQLAKSEIFQRNLLIKIRVLSGHLSKANQDYDTALRNIVSIAYLAAEHFRENNTDDAEQKFENAVQTLFDNVKLATKRVEDSLNYIRDPRARSNLRSINDHLSFQISDIISRAKLMVETHYICDTLSLDVQIQCWSAKAHYVVEEIRKQDGIHQEAKEQIRAGLQGRTPDNVGEVLATIPPRVKEVEFPSDTTMTCWQRGNAESIDAAEANMNLESVSKYGPGNMEKDGGVGSGAYKEASGLTYTSLFLKQESDSWDPKDNRIVQVTRKMADTICYMTQYLKKKGPIPNKEAFVTAAKDVISNCQSVTQFIRVITNHCLDKQCTVELSLIVEQILTITNQLNIISRSEDLD</sequence>
<dbReference type="SUPFAM" id="SSF47220">
    <property type="entry name" value="alpha-catenin/vinculin-like"/>
    <property type="match status" value="2"/>
</dbReference>
<dbReference type="Proteomes" id="UP000298787">
    <property type="component" value="Chromosome 17"/>
</dbReference>
<dbReference type="Gene3D" id="1.20.120.810">
    <property type="entry name" value="Vinculin, Vh2 four-helix bundle"/>
    <property type="match status" value="1"/>
</dbReference>
<keyword evidence="3" id="KW-0963">Cytoplasm</keyword>
<keyword evidence="5" id="KW-1185">Reference proteome</keyword>
<comment type="similarity">
    <text evidence="2">Belongs to the vinculin/alpha-catenin family.</text>
</comment>
<dbReference type="PANTHER" id="PTHR18914:SF30">
    <property type="entry name" value="VINCULIN_ALPHA-CATENIN FAMILY MEMBER 1"/>
    <property type="match status" value="1"/>
</dbReference>
<dbReference type="InterPro" id="IPR036723">
    <property type="entry name" value="Alpha-catenin/vinculin-like_sf"/>
</dbReference>
<gene>
    <name evidence="4" type="ORF">D9C73_019924</name>
</gene>
<dbReference type="GO" id="GO:0008013">
    <property type="term" value="F:beta-catenin binding"/>
    <property type="evidence" value="ECO:0007669"/>
    <property type="project" value="TreeGrafter"/>
</dbReference>
<evidence type="ECO:0000256" key="2">
    <source>
        <dbReference type="ARBA" id="ARBA00008376"/>
    </source>
</evidence>
<dbReference type="GO" id="GO:0051015">
    <property type="term" value="F:actin filament binding"/>
    <property type="evidence" value="ECO:0007669"/>
    <property type="project" value="InterPro"/>
</dbReference>
<accession>A0A4U5VC03</accession>
<dbReference type="InterPro" id="IPR006077">
    <property type="entry name" value="Vinculin/catenin"/>
</dbReference>
<organism evidence="4 5">
    <name type="scientific">Collichthys lucidus</name>
    <name type="common">Big head croaker</name>
    <name type="synonym">Sciaena lucida</name>
    <dbReference type="NCBI Taxonomy" id="240159"/>
    <lineage>
        <taxon>Eukaryota</taxon>
        <taxon>Metazoa</taxon>
        <taxon>Chordata</taxon>
        <taxon>Craniata</taxon>
        <taxon>Vertebrata</taxon>
        <taxon>Euteleostomi</taxon>
        <taxon>Actinopterygii</taxon>
        <taxon>Neopterygii</taxon>
        <taxon>Teleostei</taxon>
        <taxon>Neoteleostei</taxon>
        <taxon>Acanthomorphata</taxon>
        <taxon>Eupercaria</taxon>
        <taxon>Sciaenidae</taxon>
        <taxon>Collichthys</taxon>
    </lineage>
</organism>
<name>A0A4U5VC03_COLLU</name>
<proteinExistence type="inferred from homology"/>
<reference evidence="4 5" key="1">
    <citation type="submission" date="2019-01" db="EMBL/GenBank/DDBJ databases">
        <title>Genome Assembly of Collichthys lucidus.</title>
        <authorList>
            <person name="Cai M."/>
            <person name="Xiao S."/>
        </authorList>
    </citation>
    <scope>NUCLEOTIDE SEQUENCE [LARGE SCALE GENOMIC DNA]</scope>
    <source>
        <strain evidence="4">JT15FE1705JMU</strain>
        <tissue evidence="4">Muscle</tissue>
    </source>
</reference>
<dbReference type="GO" id="GO:0016477">
    <property type="term" value="P:cell migration"/>
    <property type="evidence" value="ECO:0007669"/>
    <property type="project" value="TreeGrafter"/>
</dbReference>
<dbReference type="Pfam" id="PF01044">
    <property type="entry name" value="Vinculin"/>
    <property type="match status" value="2"/>
</dbReference>
<dbReference type="GO" id="GO:0098609">
    <property type="term" value="P:cell-cell adhesion"/>
    <property type="evidence" value="ECO:0007669"/>
    <property type="project" value="TreeGrafter"/>
</dbReference>
<evidence type="ECO:0000313" key="5">
    <source>
        <dbReference type="Proteomes" id="UP000298787"/>
    </source>
</evidence>
<comment type="subcellular location">
    <subcellularLocation>
        <location evidence="1">Cytoplasm</location>
    </subcellularLocation>
</comment>
<dbReference type="EMBL" id="CM014094">
    <property type="protein sequence ID" value="TKS85418.1"/>
    <property type="molecule type" value="Genomic_DNA"/>
</dbReference>
<dbReference type="STRING" id="240159.A0A4U5VC03"/>
<dbReference type="Gene3D" id="1.20.120.230">
    <property type="entry name" value="Alpha-catenin/vinculin-like"/>
    <property type="match status" value="3"/>
</dbReference>
<evidence type="ECO:0000256" key="3">
    <source>
        <dbReference type="ARBA" id="ARBA00022490"/>
    </source>
</evidence>
<evidence type="ECO:0000256" key="1">
    <source>
        <dbReference type="ARBA" id="ARBA00004496"/>
    </source>
</evidence>
<evidence type="ECO:0000313" key="4">
    <source>
        <dbReference type="EMBL" id="TKS85418.1"/>
    </source>
</evidence>